<dbReference type="AlphaFoldDB" id="A0AAD5Q8F6"/>
<dbReference type="InterPro" id="IPR039730">
    <property type="entry name" value="Jlp2/Ccd25"/>
</dbReference>
<dbReference type="InterPro" id="IPR008532">
    <property type="entry name" value="NFACT_RNA-bd"/>
</dbReference>
<accession>A0AAD5Q8F6</accession>
<evidence type="ECO:0000256" key="1">
    <source>
        <dbReference type="ARBA" id="ARBA00008998"/>
    </source>
</evidence>
<protein>
    <recommendedName>
        <fullName evidence="3">NFACT RNA-binding domain-containing protein</fullName>
    </recommendedName>
</protein>
<dbReference type="Pfam" id="PF05670">
    <property type="entry name" value="NFACT-R_1"/>
    <property type="match status" value="1"/>
</dbReference>
<dbReference type="PANTHER" id="PTHR13049">
    <property type="entry name" value="DUF814-RELATED"/>
    <property type="match status" value="1"/>
</dbReference>
<comment type="caution">
    <text evidence="4">The sequence shown here is derived from an EMBL/GenBank/DDBJ whole genome shotgun (WGS) entry which is preliminary data.</text>
</comment>
<reference evidence="4" key="1">
    <citation type="submission" date="2021-12" db="EMBL/GenBank/DDBJ databases">
        <title>Prjna785345.</title>
        <authorList>
            <person name="Rujirawat T."/>
            <person name="Krajaejun T."/>
        </authorList>
    </citation>
    <scope>NUCLEOTIDE SEQUENCE</scope>
    <source>
        <strain evidence="4">Pi057C3</strain>
    </source>
</reference>
<evidence type="ECO:0000256" key="2">
    <source>
        <dbReference type="SAM" id="Coils"/>
    </source>
</evidence>
<feature type="coiled-coil region" evidence="2">
    <location>
        <begin position="153"/>
        <end position="180"/>
    </location>
</feature>
<evidence type="ECO:0000313" key="5">
    <source>
        <dbReference type="Proteomes" id="UP001209570"/>
    </source>
</evidence>
<dbReference type="Proteomes" id="UP001209570">
    <property type="component" value="Unassembled WGS sequence"/>
</dbReference>
<proteinExistence type="inferred from homology"/>
<dbReference type="EMBL" id="JAKCXM010000052">
    <property type="protein sequence ID" value="KAJ0404981.1"/>
    <property type="molecule type" value="Genomic_DNA"/>
</dbReference>
<sequence length="215" mass="25340">MVFYFTSSEGHTIYMGKDKFENEDLIRYGFLEDIWFHVDDLSSAHVYLRLPIGKSALDDISDTCLEECAQLVKENSIEGCKKKSVKVIYTKWRNLKKTPSMEVGQVGFNHPERVRTYLVEEKNKDILKALNKSKVESYPDLEEERRQREMLYKAERKKQRQQIEIQERKAREEFKKQKELRSYSTLLTRDNIESGEKVVASADLSSVNAYEEDFM</sequence>
<comment type="similarity">
    <text evidence="1">Belongs to the CCDC25 family.</text>
</comment>
<dbReference type="PANTHER" id="PTHR13049:SF2">
    <property type="entry name" value="COILED-COIL DOMAIN-CONTAINING PROTEIN 25"/>
    <property type="match status" value="1"/>
</dbReference>
<feature type="domain" description="NFACT RNA-binding" evidence="3">
    <location>
        <begin position="1"/>
        <end position="109"/>
    </location>
</feature>
<organism evidence="4 5">
    <name type="scientific">Pythium insidiosum</name>
    <name type="common">Pythiosis disease agent</name>
    <dbReference type="NCBI Taxonomy" id="114742"/>
    <lineage>
        <taxon>Eukaryota</taxon>
        <taxon>Sar</taxon>
        <taxon>Stramenopiles</taxon>
        <taxon>Oomycota</taxon>
        <taxon>Peronosporomycetes</taxon>
        <taxon>Pythiales</taxon>
        <taxon>Pythiaceae</taxon>
        <taxon>Pythium</taxon>
    </lineage>
</organism>
<keyword evidence="2" id="KW-0175">Coiled coil</keyword>
<name>A0AAD5Q8F6_PYTIN</name>
<gene>
    <name evidence="4" type="ORF">P43SY_004898</name>
</gene>
<evidence type="ECO:0000313" key="4">
    <source>
        <dbReference type="EMBL" id="KAJ0404981.1"/>
    </source>
</evidence>
<evidence type="ECO:0000259" key="3">
    <source>
        <dbReference type="Pfam" id="PF05670"/>
    </source>
</evidence>
<keyword evidence="5" id="KW-1185">Reference proteome</keyword>